<reference evidence="2 3" key="1">
    <citation type="journal article" date="2018" name="Biotechnol. Biofuels">
        <title>Integrative visual omics of the white-rot fungus Polyporus brumalis exposes the biotechnological potential of its oxidative enzymes for delignifying raw plant biomass.</title>
        <authorList>
            <person name="Miyauchi S."/>
            <person name="Rancon A."/>
            <person name="Drula E."/>
            <person name="Hage H."/>
            <person name="Chaduli D."/>
            <person name="Favel A."/>
            <person name="Grisel S."/>
            <person name="Henrissat B."/>
            <person name="Herpoel-Gimbert I."/>
            <person name="Ruiz-Duenas F.J."/>
            <person name="Chevret D."/>
            <person name="Hainaut M."/>
            <person name="Lin J."/>
            <person name="Wang M."/>
            <person name="Pangilinan J."/>
            <person name="Lipzen A."/>
            <person name="Lesage-Meessen L."/>
            <person name="Navarro D."/>
            <person name="Riley R."/>
            <person name="Grigoriev I.V."/>
            <person name="Zhou S."/>
            <person name="Raouche S."/>
            <person name="Rosso M.N."/>
        </authorList>
    </citation>
    <scope>NUCLEOTIDE SEQUENCE [LARGE SCALE GENOMIC DNA]</scope>
    <source>
        <strain evidence="2 3">BRFM 1820</strain>
    </source>
</reference>
<evidence type="ECO:0000313" key="3">
    <source>
        <dbReference type="Proteomes" id="UP000256964"/>
    </source>
</evidence>
<evidence type="ECO:0000313" key="2">
    <source>
        <dbReference type="EMBL" id="RDX43300.1"/>
    </source>
</evidence>
<dbReference type="EMBL" id="KZ857467">
    <property type="protein sequence ID" value="RDX43300.1"/>
    <property type="molecule type" value="Genomic_DNA"/>
</dbReference>
<gene>
    <name evidence="2" type="ORF">OH76DRAFT_1487991</name>
</gene>
<sequence length="158" mass="17047">MVPFTPFILAARLLQIAVLFFGNPCVSTKPHDFSFSSYTVAILELLIPVSLLAAHTASQGMQSELPSAPRFMRIPSASHVRSPPTPTTQSATSSATWIPNRAPFRYSLISAPSFVSNPALVIYHLSPCKPSANAHTWPWVPPLSSSPSDAVPRLRPGV</sequence>
<accession>A0A371CSN3</accession>
<proteinExistence type="predicted"/>
<keyword evidence="1" id="KW-0732">Signal</keyword>
<organism evidence="2 3">
    <name type="scientific">Lentinus brumalis</name>
    <dbReference type="NCBI Taxonomy" id="2498619"/>
    <lineage>
        <taxon>Eukaryota</taxon>
        <taxon>Fungi</taxon>
        <taxon>Dikarya</taxon>
        <taxon>Basidiomycota</taxon>
        <taxon>Agaricomycotina</taxon>
        <taxon>Agaricomycetes</taxon>
        <taxon>Polyporales</taxon>
        <taxon>Polyporaceae</taxon>
        <taxon>Lentinus</taxon>
    </lineage>
</organism>
<evidence type="ECO:0000256" key="1">
    <source>
        <dbReference type="SAM" id="SignalP"/>
    </source>
</evidence>
<feature type="chain" id="PRO_5016629762" evidence="1">
    <location>
        <begin position="29"/>
        <end position="158"/>
    </location>
</feature>
<feature type="signal peptide" evidence="1">
    <location>
        <begin position="1"/>
        <end position="28"/>
    </location>
</feature>
<protein>
    <submittedName>
        <fullName evidence="2">Uncharacterized protein</fullName>
    </submittedName>
</protein>
<keyword evidence="3" id="KW-1185">Reference proteome</keyword>
<dbReference type="AlphaFoldDB" id="A0A371CSN3"/>
<name>A0A371CSN3_9APHY</name>
<dbReference type="Proteomes" id="UP000256964">
    <property type="component" value="Unassembled WGS sequence"/>
</dbReference>